<feature type="compositionally biased region" description="Low complexity" evidence="1">
    <location>
        <begin position="78"/>
        <end position="88"/>
    </location>
</feature>
<reference evidence="2 3" key="1">
    <citation type="submission" date="2019-05" db="EMBL/GenBank/DDBJ databases">
        <title>Another draft genome of Portunus trituberculatus and its Hox gene families provides insights of decapod evolution.</title>
        <authorList>
            <person name="Jeong J.-H."/>
            <person name="Song I."/>
            <person name="Kim S."/>
            <person name="Choi T."/>
            <person name="Kim D."/>
            <person name="Ryu S."/>
            <person name="Kim W."/>
        </authorList>
    </citation>
    <scope>NUCLEOTIDE SEQUENCE [LARGE SCALE GENOMIC DNA]</scope>
    <source>
        <tissue evidence="2">Muscle</tissue>
    </source>
</reference>
<evidence type="ECO:0000313" key="2">
    <source>
        <dbReference type="EMBL" id="MPC11499.1"/>
    </source>
</evidence>
<name>A0A5B7CPW1_PORTR</name>
<proteinExistence type="predicted"/>
<sequence>MSGFTVVGGRAGGRLLPIRRSPPVRRPHAICPSGEWKRNGCASSLHSNKRYFPTPGSIVSRCSRSQTLPLSVSLSLSPLPRSSSTLSVMGSKLLSPNG</sequence>
<gene>
    <name evidence="2" type="ORF">E2C01_004166</name>
</gene>
<protein>
    <submittedName>
        <fullName evidence="2">Uncharacterized protein</fullName>
    </submittedName>
</protein>
<evidence type="ECO:0000256" key="1">
    <source>
        <dbReference type="SAM" id="MobiDB-lite"/>
    </source>
</evidence>
<accession>A0A5B7CPW1</accession>
<organism evidence="2 3">
    <name type="scientific">Portunus trituberculatus</name>
    <name type="common">Swimming crab</name>
    <name type="synonym">Neptunus trituberculatus</name>
    <dbReference type="NCBI Taxonomy" id="210409"/>
    <lineage>
        <taxon>Eukaryota</taxon>
        <taxon>Metazoa</taxon>
        <taxon>Ecdysozoa</taxon>
        <taxon>Arthropoda</taxon>
        <taxon>Crustacea</taxon>
        <taxon>Multicrustacea</taxon>
        <taxon>Malacostraca</taxon>
        <taxon>Eumalacostraca</taxon>
        <taxon>Eucarida</taxon>
        <taxon>Decapoda</taxon>
        <taxon>Pleocyemata</taxon>
        <taxon>Brachyura</taxon>
        <taxon>Eubrachyura</taxon>
        <taxon>Portunoidea</taxon>
        <taxon>Portunidae</taxon>
        <taxon>Portuninae</taxon>
        <taxon>Portunus</taxon>
    </lineage>
</organism>
<comment type="caution">
    <text evidence="2">The sequence shown here is derived from an EMBL/GenBank/DDBJ whole genome shotgun (WGS) entry which is preliminary data.</text>
</comment>
<dbReference type="EMBL" id="VSRR010000166">
    <property type="protein sequence ID" value="MPC11499.1"/>
    <property type="molecule type" value="Genomic_DNA"/>
</dbReference>
<evidence type="ECO:0000313" key="3">
    <source>
        <dbReference type="Proteomes" id="UP000324222"/>
    </source>
</evidence>
<keyword evidence="3" id="KW-1185">Reference proteome</keyword>
<dbReference type="AlphaFoldDB" id="A0A5B7CPW1"/>
<feature type="region of interest" description="Disordered" evidence="1">
    <location>
        <begin position="78"/>
        <end position="98"/>
    </location>
</feature>
<dbReference type="Proteomes" id="UP000324222">
    <property type="component" value="Unassembled WGS sequence"/>
</dbReference>